<evidence type="ECO:0000256" key="1">
    <source>
        <dbReference type="ARBA" id="ARBA00008486"/>
    </source>
</evidence>
<dbReference type="SUPFAM" id="SSF81901">
    <property type="entry name" value="HCP-like"/>
    <property type="match status" value="2"/>
</dbReference>
<feature type="transmembrane region" description="Helical" evidence="7">
    <location>
        <begin position="510"/>
        <end position="529"/>
    </location>
</feature>
<evidence type="ECO:0000313" key="10">
    <source>
        <dbReference type="Proteomes" id="UP001596091"/>
    </source>
</evidence>
<organism evidence="9 10">
    <name type="scientific">Acidicapsa dinghuensis</name>
    <dbReference type="NCBI Taxonomy" id="2218256"/>
    <lineage>
        <taxon>Bacteria</taxon>
        <taxon>Pseudomonadati</taxon>
        <taxon>Acidobacteriota</taxon>
        <taxon>Terriglobia</taxon>
        <taxon>Terriglobales</taxon>
        <taxon>Acidobacteriaceae</taxon>
        <taxon>Acidicapsa</taxon>
    </lineage>
</organism>
<proteinExistence type="inferred from homology"/>
<keyword evidence="7" id="KW-0812">Transmembrane</keyword>
<dbReference type="Pfam" id="PF08238">
    <property type="entry name" value="Sel1"/>
    <property type="match status" value="7"/>
</dbReference>
<evidence type="ECO:0000256" key="2">
    <source>
        <dbReference type="ARBA" id="ARBA00022737"/>
    </source>
</evidence>
<dbReference type="InterPro" id="IPR011990">
    <property type="entry name" value="TPR-like_helical_dom_sf"/>
</dbReference>
<dbReference type="RefSeq" id="WP_263342572.1">
    <property type="nucleotide sequence ID" value="NZ_JAGSYH010000013.1"/>
</dbReference>
<evidence type="ECO:0000259" key="8">
    <source>
        <dbReference type="PROSITE" id="PS50011"/>
    </source>
</evidence>
<dbReference type="EMBL" id="JBHSPH010000017">
    <property type="protein sequence ID" value="MFC5865214.1"/>
    <property type="molecule type" value="Genomic_DNA"/>
</dbReference>
<dbReference type="Gene3D" id="1.25.40.10">
    <property type="entry name" value="Tetratricopeptide repeat domain"/>
    <property type="match status" value="2"/>
</dbReference>
<dbReference type="InterPro" id="IPR040239">
    <property type="entry name" value="HcpB-like"/>
</dbReference>
<dbReference type="Gene3D" id="3.30.200.20">
    <property type="entry name" value="Phosphorylase Kinase, domain 1"/>
    <property type="match status" value="1"/>
</dbReference>
<keyword evidence="7" id="KW-0472">Membrane</keyword>
<dbReference type="SUPFAM" id="SSF56112">
    <property type="entry name" value="Protein kinase-like (PK-like)"/>
    <property type="match status" value="1"/>
</dbReference>
<dbReference type="InterPro" id="IPR011009">
    <property type="entry name" value="Kinase-like_dom_sf"/>
</dbReference>
<dbReference type="PANTHER" id="PTHR13891">
    <property type="entry name" value="CYTOCHROME C OXIDASE ASSEMBLY FACTOR 7"/>
    <property type="match status" value="1"/>
</dbReference>
<comment type="caution">
    <text evidence="9">The sequence shown here is derived from an EMBL/GenBank/DDBJ whole genome shotgun (WGS) entry which is preliminary data.</text>
</comment>
<feature type="compositionally biased region" description="Gly residues" evidence="6">
    <location>
        <begin position="400"/>
        <end position="417"/>
    </location>
</feature>
<dbReference type="SMART" id="SM00220">
    <property type="entry name" value="S_TKc"/>
    <property type="match status" value="1"/>
</dbReference>
<reference evidence="10" key="1">
    <citation type="journal article" date="2019" name="Int. J. Syst. Evol. Microbiol.">
        <title>The Global Catalogue of Microorganisms (GCM) 10K type strain sequencing project: providing services to taxonomists for standard genome sequencing and annotation.</title>
        <authorList>
            <consortium name="The Broad Institute Genomics Platform"/>
            <consortium name="The Broad Institute Genome Sequencing Center for Infectious Disease"/>
            <person name="Wu L."/>
            <person name="Ma J."/>
        </authorList>
    </citation>
    <scope>NUCLEOTIDE SEQUENCE [LARGE SCALE GENOMIC DNA]</scope>
    <source>
        <strain evidence="10">JCM 4087</strain>
    </source>
</reference>
<evidence type="ECO:0000256" key="6">
    <source>
        <dbReference type="SAM" id="MobiDB-lite"/>
    </source>
</evidence>
<evidence type="ECO:0000256" key="7">
    <source>
        <dbReference type="SAM" id="Phobius"/>
    </source>
</evidence>
<dbReference type="Gene3D" id="1.10.510.10">
    <property type="entry name" value="Transferase(Phosphotransferase) domain 1"/>
    <property type="match status" value="1"/>
</dbReference>
<dbReference type="Pfam" id="PF00069">
    <property type="entry name" value="Pkinase"/>
    <property type="match status" value="1"/>
</dbReference>
<feature type="region of interest" description="Disordered" evidence="6">
    <location>
        <begin position="535"/>
        <end position="593"/>
    </location>
</feature>
<keyword evidence="10" id="KW-1185">Reference proteome</keyword>
<gene>
    <name evidence="9" type="ORF">ACFPT7_23110</name>
</gene>
<dbReference type="GO" id="GO:0016301">
    <property type="term" value="F:kinase activity"/>
    <property type="evidence" value="ECO:0007669"/>
    <property type="project" value="UniProtKB-KW"/>
</dbReference>
<keyword evidence="4 5" id="KW-0067">ATP-binding</keyword>
<feature type="compositionally biased region" description="Low complexity" evidence="6">
    <location>
        <begin position="572"/>
        <end position="582"/>
    </location>
</feature>
<feature type="compositionally biased region" description="Polar residues" evidence="6">
    <location>
        <begin position="583"/>
        <end position="593"/>
    </location>
</feature>
<dbReference type="SMART" id="SM00671">
    <property type="entry name" value="SEL1"/>
    <property type="match status" value="8"/>
</dbReference>
<dbReference type="PANTHER" id="PTHR13891:SF1">
    <property type="entry name" value="CYTOCHROME C OXIDASE ASSEMBLY FACTOR 7"/>
    <property type="match status" value="1"/>
</dbReference>
<feature type="compositionally biased region" description="Low complexity" evidence="6">
    <location>
        <begin position="537"/>
        <end position="560"/>
    </location>
</feature>
<accession>A0ABW1EMS4</accession>
<dbReference type="PROSITE" id="PS00108">
    <property type="entry name" value="PROTEIN_KINASE_ST"/>
    <property type="match status" value="1"/>
</dbReference>
<evidence type="ECO:0000256" key="5">
    <source>
        <dbReference type="PROSITE-ProRule" id="PRU10141"/>
    </source>
</evidence>
<comment type="similarity">
    <text evidence="1">Belongs to the hcp beta-lactamase family.</text>
</comment>
<evidence type="ECO:0000256" key="4">
    <source>
        <dbReference type="ARBA" id="ARBA00022840"/>
    </source>
</evidence>
<feature type="domain" description="Protein kinase" evidence="8">
    <location>
        <begin position="103"/>
        <end position="374"/>
    </location>
</feature>
<dbReference type="InterPro" id="IPR006597">
    <property type="entry name" value="Sel1-like"/>
</dbReference>
<feature type="region of interest" description="Disordered" evidence="6">
    <location>
        <begin position="441"/>
        <end position="479"/>
    </location>
</feature>
<feature type="region of interest" description="Disordered" evidence="6">
    <location>
        <begin position="396"/>
        <end position="421"/>
    </location>
</feature>
<dbReference type="InterPro" id="IPR000719">
    <property type="entry name" value="Prot_kinase_dom"/>
</dbReference>
<keyword evidence="3 5" id="KW-0547">Nucleotide-binding</keyword>
<dbReference type="InterPro" id="IPR017441">
    <property type="entry name" value="Protein_kinase_ATP_BS"/>
</dbReference>
<feature type="binding site" evidence="5">
    <location>
        <position position="132"/>
    </location>
    <ligand>
        <name>ATP</name>
        <dbReference type="ChEBI" id="CHEBI:30616"/>
    </ligand>
</feature>
<dbReference type="InterPro" id="IPR008271">
    <property type="entry name" value="Ser/Thr_kinase_AS"/>
</dbReference>
<evidence type="ECO:0000256" key="3">
    <source>
        <dbReference type="ARBA" id="ARBA00022741"/>
    </source>
</evidence>
<dbReference type="PROSITE" id="PS50011">
    <property type="entry name" value="PROTEIN_KINASE_DOM"/>
    <property type="match status" value="1"/>
</dbReference>
<keyword evidence="2" id="KW-0677">Repeat</keyword>
<sequence>MDRTLNQFTSRQFISNEPVTPCSNLFAISNGRWDNDGVSQGQDARFSSLESNRGPHIGTSAGMKFCPICATSYPASHRTCPTHGAVLIETTELAPGTMIRDCYRIERTIGKGGMGIVYLAEHTLLGEPRALKFLSGSLASNPTFVQRFLQEARAASKLRHPNIAQTLELGQAEDGSFYISMEFVDGPSLRALLDQSPKGLPPARAFNIVRGVAEALGAAHAKRMVHRDVKPENVLLAWTPESETAKVVDFGIVALSDSVGRLTQTGRPLMTAQYAAPEQWRGVIPPSELDGRTDLYALGCMFFETLTGRLPFNAETYEGWFEQHVHTVPSALSQVNPDLACYAGLDALMFRLLAKEREQRPANVHEFVFELNRITGFAPAGTGAISGFPQGLPSGYSSGSQGGFSSGPVSGPGGGFDSGSRARTILDVGLPGVASGQVYSGAASSGPASSGPPPFVPPYGQQNYQQAPQLMGNPGAPGFAQGNGAVAGYTTPSAGSGPIKPGGLSKGMRVFLGVAGALVIVVGIVFAIVEQKKKNESLSSETSSASSADSTSSSTGTATSQPQISKPDASKQFPSSFPSQPQTANPVQSETGDASATAKRAIALYDNKQYTEAEPLFEQACNGGHADSCDYLGWMYEYQLGVQQDYSRAITLFEKGCGMGSMAACNNEGVMYEDHTGVPQDYQRALSLYTKACDGGLAIGCDSLGSMYQSHEGVAQDNSRAVYYYSKACDGSNAAGCKDLGWMYQYHLGVDQDYPRAVQLYGKACDGGNMQGCNNLGYMYQHAYGVQQDYQKAISLYTRACAADEASSCNSLGVMYEEHQGVTENDSLAVSYYEKACNLNNPNGCSDLGNMYRQGKGIQKDPVKAREFLSKGCNLGSQWGCDSLKDMK</sequence>
<keyword evidence="9" id="KW-0808">Transferase</keyword>
<name>A0ABW1EMS4_9BACT</name>
<dbReference type="CDD" id="cd14014">
    <property type="entry name" value="STKc_PknB_like"/>
    <property type="match status" value="1"/>
</dbReference>
<protein>
    <submittedName>
        <fullName evidence="9">Protein kinase</fullName>
    </submittedName>
</protein>
<evidence type="ECO:0000313" key="9">
    <source>
        <dbReference type="EMBL" id="MFC5865214.1"/>
    </source>
</evidence>
<dbReference type="Proteomes" id="UP001596091">
    <property type="component" value="Unassembled WGS sequence"/>
</dbReference>
<dbReference type="PROSITE" id="PS00107">
    <property type="entry name" value="PROTEIN_KINASE_ATP"/>
    <property type="match status" value="1"/>
</dbReference>
<keyword evidence="7" id="KW-1133">Transmembrane helix</keyword>
<keyword evidence="9" id="KW-0418">Kinase</keyword>